<keyword evidence="2" id="KW-1185">Reference proteome</keyword>
<reference evidence="1" key="1">
    <citation type="submission" date="2020-11" db="EMBL/GenBank/DDBJ databases">
        <authorList>
            <person name="Tran Van P."/>
        </authorList>
    </citation>
    <scope>NUCLEOTIDE SEQUENCE</scope>
</reference>
<dbReference type="SUPFAM" id="SSF48576">
    <property type="entry name" value="Terpenoid synthases"/>
    <property type="match status" value="1"/>
</dbReference>
<gene>
    <name evidence="1" type="ORF">OSB1V03_LOCUS3816</name>
</gene>
<dbReference type="OrthoDB" id="6486656at2759"/>
<protein>
    <submittedName>
        <fullName evidence="1">Uncharacterized protein</fullName>
    </submittedName>
</protein>
<organism evidence="1">
    <name type="scientific">Medioppia subpectinata</name>
    <dbReference type="NCBI Taxonomy" id="1979941"/>
    <lineage>
        <taxon>Eukaryota</taxon>
        <taxon>Metazoa</taxon>
        <taxon>Ecdysozoa</taxon>
        <taxon>Arthropoda</taxon>
        <taxon>Chelicerata</taxon>
        <taxon>Arachnida</taxon>
        <taxon>Acari</taxon>
        <taxon>Acariformes</taxon>
        <taxon>Sarcoptiformes</taxon>
        <taxon>Oribatida</taxon>
        <taxon>Brachypylina</taxon>
        <taxon>Oppioidea</taxon>
        <taxon>Oppiidae</taxon>
        <taxon>Medioppia</taxon>
    </lineage>
</organism>
<evidence type="ECO:0000313" key="1">
    <source>
        <dbReference type="EMBL" id="CAD7623360.1"/>
    </source>
</evidence>
<dbReference type="EMBL" id="OC856201">
    <property type="protein sequence ID" value="CAD7623360.1"/>
    <property type="molecule type" value="Genomic_DNA"/>
</dbReference>
<dbReference type="EMBL" id="CAJPIZ010001626">
    <property type="protein sequence ID" value="CAG2103790.1"/>
    <property type="molecule type" value="Genomic_DNA"/>
</dbReference>
<dbReference type="Gene3D" id="1.10.600.10">
    <property type="entry name" value="Farnesyl Diphosphate Synthase"/>
    <property type="match status" value="1"/>
</dbReference>
<dbReference type="AlphaFoldDB" id="A0A7R9PWX6"/>
<evidence type="ECO:0000313" key="2">
    <source>
        <dbReference type="Proteomes" id="UP000759131"/>
    </source>
</evidence>
<sequence>MPNILTKLAPKVSFVESIPVEFRNKRYGTARKNSGLTNEMLVSFEIRALVADKCYRNPHHSNALSDTNLQLTEAFGRPLEDGIDLTGFDDEWQKKYLLGESDGTTGYDVLLIKSVKLMKHMLNDDQYVRHVLVTVRWFDSYLTVNLAKYDDKLFTYEQYWELRDQDSAADISGIMMERVNNLDVMSHIGLTDDPIRVALMKAAGKHCVLTNEVY</sequence>
<dbReference type="InterPro" id="IPR008949">
    <property type="entry name" value="Isoprenoid_synthase_dom_sf"/>
</dbReference>
<name>A0A7R9PWX6_9ACAR</name>
<proteinExistence type="predicted"/>
<dbReference type="Proteomes" id="UP000759131">
    <property type="component" value="Unassembled WGS sequence"/>
</dbReference>
<accession>A0A7R9PWX6</accession>